<dbReference type="SUPFAM" id="SSF52833">
    <property type="entry name" value="Thioredoxin-like"/>
    <property type="match status" value="1"/>
</dbReference>
<evidence type="ECO:0000313" key="3">
    <source>
        <dbReference type="EMBL" id="KAG5186913.1"/>
    </source>
</evidence>
<dbReference type="OrthoDB" id="44683at2759"/>
<evidence type="ECO:0008006" key="5">
    <source>
        <dbReference type="Google" id="ProtNLM"/>
    </source>
</evidence>
<dbReference type="InterPro" id="IPR036249">
    <property type="entry name" value="Thioredoxin-like_sf"/>
</dbReference>
<keyword evidence="1" id="KW-0676">Redox-active center</keyword>
<dbReference type="Gene3D" id="3.40.30.10">
    <property type="entry name" value="Glutaredoxin"/>
    <property type="match status" value="1"/>
</dbReference>
<dbReference type="AlphaFoldDB" id="A0A835Z5N6"/>
<evidence type="ECO:0000256" key="2">
    <source>
        <dbReference type="SAM" id="MobiDB-lite"/>
    </source>
</evidence>
<evidence type="ECO:0000256" key="1">
    <source>
        <dbReference type="ARBA" id="ARBA00023284"/>
    </source>
</evidence>
<organism evidence="3 4">
    <name type="scientific">Tribonema minus</name>
    <dbReference type="NCBI Taxonomy" id="303371"/>
    <lineage>
        <taxon>Eukaryota</taxon>
        <taxon>Sar</taxon>
        <taxon>Stramenopiles</taxon>
        <taxon>Ochrophyta</taxon>
        <taxon>PX clade</taxon>
        <taxon>Xanthophyceae</taxon>
        <taxon>Tribonematales</taxon>
        <taxon>Tribonemataceae</taxon>
        <taxon>Tribonema</taxon>
    </lineage>
</organism>
<keyword evidence="4" id="KW-1185">Reference proteome</keyword>
<gene>
    <name evidence="3" type="ORF">JKP88DRAFT_218772</name>
</gene>
<protein>
    <recommendedName>
        <fullName evidence="5">Selenoprotein W</fullName>
    </recommendedName>
</protein>
<dbReference type="EMBL" id="JAFCMP010000101">
    <property type="protein sequence ID" value="KAG5186913.1"/>
    <property type="molecule type" value="Genomic_DNA"/>
</dbReference>
<comment type="caution">
    <text evidence="3">The sequence shown here is derived from an EMBL/GenBank/DDBJ whole genome shotgun (WGS) entry which is preliminary data.</text>
</comment>
<name>A0A835Z5N6_9STRA</name>
<feature type="region of interest" description="Disordered" evidence="2">
    <location>
        <begin position="90"/>
        <end position="119"/>
    </location>
</feature>
<proteinExistence type="predicted"/>
<dbReference type="Proteomes" id="UP000664859">
    <property type="component" value="Unassembled WGS sequence"/>
</dbReference>
<accession>A0A835Z5N6</accession>
<dbReference type="Pfam" id="PF10262">
    <property type="entry name" value="Rdx"/>
    <property type="match status" value="1"/>
</dbReference>
<dbReference type="InterPro" id="IPR011893">
    <property type="entry name" value="Selenoprotein_Rdx-typ"/>
</dbReference>
<reference evidence="3" key="1">
    <citation type="submission" date="2021-02" db="EMBL/GenBank/DDBJ databases">
        <title>First Annotated Genome of the Yellow-green Alga Tribonema minus.</title>
        <authorList>
            <person name="Mahan K.M."/>
        </authorList>
    </citation>
    <scope>NUCLEOTIDE SEQUENCE</scope>
    <source>
        <strain evidence="3">UTEX B ZZ1240</strain>
    </source>
</reference>
<evidence type="ECO:0000313" key="4">
    <source>
        <dbReference type="Proteomes" id="UP000664859"/>
    </source>
</evidence>
<feature type="compositionally biased region" description="Gly residues" evidence="2">
    <location>
        <begin position="110"/>
        <end position="119"/>
    </location>
</feature>
<sequence length="119" mass="13276">MTERRVLVTIQYSGFGGYAVYCDAAEQIIKEQCPDVLIKREVLPVLGPRSEGAFDLLVDGEVVYSKRRDRSSVYLQMSVIKEAIRKQRKERRHGKAVYGEPSTFDLPNGAGSGSHTGEI</sequence>